<keyword evidence="2" id="KW-1185">Reference proteome</keyword>
<reference evidence="1 2" key="1">
    <citation type="journal article" date="2018" name="Nat. Ecol. Evol.">
        <title>Pezizomycetes genomes reveal the molecular basis of ectomycorrhizal truffle lifestyle.</title>
        <authorList>
            <person name="Murat C."/>
            <person name="Payen T."/>
            <person name="Noel B."/>
            <person name="Kuo A."/>
            <person name="Morin E."/>
            <person name="Chen J."/>
            <person name="Kohler A."/>
            <person name="Krizsan K."/>
            <person name="Balestrini R."/>
            <person name="Da Silva C."/>
            <person name="Montanini B."/>
            <person name="Hainaut M."/>
            <person name="Levati E."/>
            <person name="Barry K.W."/>
            <person name="Belfiori B."/>
            <person name="Cichocki N."/>
            <person name="Clum A."/>
            <person name="Dockter R.B."/>
            <person name="Fauchery L."/>
            <person name="Guy J."/>
            <person name="Iotti M."/>
            <person name="Le Tacon F."/>
            <person name="Lindquist E.A."/>
            <person name="Lipzen A."/>
            <person name="Malagnac F."/>
            <person name="Mello A."/>
            <person name="Molinier V."/>
            <person name="Miyauchi S."/>
            <person name="Poulain J."/>
            <person name="Riccioni C."/>
            <person name="Rubini A."/>
            <person name="Sitrit Y."/>
            <person name="Splivallo R."/>
            <person name="Traeger S."/>
            <person name="Wang M."/>
            <person name="Zifcakova L."/>
            <person name="Wipf D."/>
            <person name="Zambonelli A."/>
            <person name="Paolocci F."/>
            <person name="Nowrousian M."/>
            <person name="Ottonello S."/>
            <person name="Baldrian P."/>
            <person name="Spatafora J.W."/>
            <person name="Henrissat B."/>
            <person name="Nagy L.G."/>
            <person name="Aury J.M."/>
            <person name="Wincker P."/>
            <person name="Grigoriev I.V."/>
            <person name="Bonfante P."/>
            <person name="Martin F.M."/>
        </authorList>
    </citation>
    <scope>NUCLEOTIDE SEQUENCE [LARGE SCALE GENOMIC DNA]</scope>
    <source>
        <strain evidence="1 2">RN42</strain>
    </source>
</reference>
<dbReference type="AlphaFoldDB" id="A0A3N4HRW4"/>
<sequence>MDYTTVYQSARLFPCGYADKPLPGSIKMLFNLPLDSFDPGIVIEHTKDPTMSWAPHLTTNDSQFLIHFRDKAGLPQTRTATSCLVNVMRFWDHLDEFARLIAEQWIEAEPSMRYRGQQLPSVFLPENREGRHVNYETIRSVMNRALNDRVHAGLMFLEQWQLVWVIVRLWWVEAREWLCAIKQMPKGEVDWLEAWRRFRRFHHRRKGYVQFFMLLRAESVVSRTLRYLDEDVARSRNTVHKSPVV</sequence>
<accession>A0A3N4HRW4</accession>
<organism evidence="1 2">
    <name type="scientific">Ascobolus immersus RN42</name>
    <dbReference type="NCBI Taxonomy" id="1160509"/>
    <lineage>
        <taxon>Eukaryota</taxon>
        <taxon>Fungi</taxon>
        <taxon>Dikarya</taxon>
        <taxon>Ascomycota</taxon>
        <taxon>Pezizomycotina</taxon>
        <taxon>Pezizomycetes</taxon>
        <taxon>Pezizales</taxon>
        <taxon>Ascobolaceae</taxon>
        <taxon>Ascobolus</taxon>
    </lineage>
</organism>
<dbReference type="Proteomes" id="UP000275078">
    <property type="component" value="Unassembled WGS sequence"/>
</dbReference>
<name>A0A3N4HRW4_ASCIM</name>
<gene>
    <name evidence="1" type="ORF">BJ508DRAFT_351497</name>
</gene>
<dbReference type="EMBL" id="ML119741">
    <property type="protein sequence ID" value="RPA76585.1"/>
    <property type="molecule type" value="Genomic_DNA"/>
</dbReference>
<proteinExistence type="predicted"/>
<protein>
    <submittedName>
        <fullName evidence="1">Uncharacterized protein</fullName>
    </submittedName>
</protein>
<evidence type="ECO:0000313" key="2">
    <source>
        <dbReference type="Proteomes" id="UP000275078"/>
    </source>
</evidence>
<evidence type="ECO:0000313" key="1">
    <source>
        <dbReference type="EMBL" id="RPA76585.1"/>
    </source>
</evidence>